<dbReference type="EMBL" id="BASH01000004">
    <property type="protein sequence ID" value="GAD16884.1"/>
    <property type="molecule type" value="Genomic_DNA"/>
</dbReference>
<protein>
    <submittedName>
        <fullName evidence="4">Bacterial group 3 Ig-like protein</fullName>
    </submittedName>
</protein>
<accession>S4NDC3</accession>
<evidence type="ECO:0000259" key="3">
    <source>
        <dbReference type="Pfam" id="PF19087"/>
    </source>
</evidence>
<sequence>MMKMIVIAFTIIFTVILFGSNHSASAATPNELTTKIWITATDSKGNEKTIAQEEVDPNGQFDRTSNLINNIQPINTHEYSNFVEHYSIVNKTGNNLHIEPILELPWAFDTIQGIPTLVNDSSRHITITSPTESPFTLAYSYSDNANQYTSVYKQSEKLSDIACVGPVDDVNSPLSYQSFANNASLQLDVPLKVAKNTDWPDEETHQALTIDQLYVREEGKTNPGISLVLLPIRTMEAHDFNSANLNTLKDEDQYKGLTHLYKSDGSETNIHDAAVKIEPTNVWNQYQVTYTYDGVSKSVIATIGDKSYIDAKDFTVGYGSDWNSQKFNGITSLKDTNGNSIKPSDSNVSISITDSKNNSVQSIDTNNAGAVYTVTYKANGATKVVHVTVGQRGYTPSNNGGNSSNNSNNNGGNSGNNAWNPSTPSNPNGTGLPNYAAVKGSAVFANKRVYMYRHADFKKSERIATYPKSKRANNAMFVVLDYARSANGALRYKVRDVNHHSKTDGKIGYITANPKYVVNVYYKTMPKNGKITVINKKGIHAYKHANLTGRVKTFKKGTHITVKSFVKHNLTTRYKLSNGTYITANKKLVIQGTY</sequence>
<feature type="signal peptide" evidence="2">
    <location>
        <begin position="1"/>
        <end position="26"/>
    </location>
</feature>
<dbReference type="Pfam" id="PF19087">
    <property type="entry name" value="DUF5776"/>
    <property type="match status" value="1"/>
</dbReference>
<dbReference type="STRING" id="1423780.FD05_GL002154"/>
<feature type="domain" description="DUF5776" evidence="3">
    <location>
        <begin position="521"/>
        <end position="589"/>
    </location>
</feature>
<reference evidence="5" key="1">
    <citation type="journal article" date="2013" name="Genome Announc.">
        <title>Draft Genome Sequence of D-Branched-Chain Amino Acid Producer Lactobacillus otakiensis JCM 15040T, Isolated from a Traditional Japanese Pickle.</title>
        <authorList>
            <person name="Doi K."/>
            <person name="Mori K."/>
            <person name="Mutaguchi Y."/>
            <person name="Tashiro K."/>
            <person name="Fujino Y."/>
            <person name="Ohmori T."/>
            <person name="Kuhara S."/>
            <person name="Ohshima T."/>
        </authorList>
    </citation>
    <scope>NUCLEOTIDE SEQUENCE [LARGE SCALE GENOMIC DNA]</scope>
    <source>
        <strain evidence="5">JCM 15040</strain>
    </source>
</reference>
<dbReference type="AlphaFoldDB" id="S4NDC3"/>
<dbReference type="InterPro" id="IPR044081">
    <property type="entry name" value="DUF5776"/>
</dbReference>
<evidence type="ECO:0000256" key="2">
    <source>
        <dbReference type="SAM" id="SignalP"/>
    </source>
</evidence>
<keyword evidence="2" id="KW-0732">Signal</keyword>
<gene>
    <name evidence="4" type="ORF">LOT_1422</name>
</gene>
<feature type="compositionally biased region" description="Polar residues" evidence="1">
    <location>
        <begin position="418"/>
        <end position="431"/>
    </location>
</feature>
<evidence type="ECO:0000313" key="4">
    <source>
        <dbReference type="EMBL" id="GAD16884.1"/>
    </source>
</evidence>
<evidence type="ECO:0000313" key="5">
    <source>
        <dbReference type="Proteomes" id="UP000016361"/>
    </source>
</evidence>
<dbReference type="eggNOG" id="ENOG5030A86">
    <property type="taxonomic scope" value="Bacteria"/>
</dbReference>
<feature type="compositionally biased region" description="Low complexity" evidence="1">
    <location>
        <begin position="397"/>
        <end position="417"/>
    </location>
</feature>
<dbReference type="Proteomes" id="UP000016361">
    <property type="component" value="Unassembled WGS sequence"/>
</dbReference>
<comment type="caution">
    <text evidence="4">The sequence shown here is derived from an EMBL/GenBank/DDBJ whole genome shotgun (WGS) entry which is preliminary data.</text>
</comment>
<feature type="region of interest" description="Disordered" evidence="1">
    <location>
        <begin position="391"/>
        <end position="432"/>
    </location>
</feature>
<evidence type="ECO:0000256" key="1">
    <source>
        <dbReference type="SAM" id="MobiDB-lite"/>
    </source>
</evidence>
<proteinExistence type="predicted"/>
<feature type="chain" id="PRO_5004521473" evidence="2">
    <location>
        <begin position="27"/>
        <end position="594"/>
    </location>
</feature>
<name>S4NDC3_9LACO</name>
<organism evidence="4 5">
    <name type="scientific">Lentilactobacillus otakiensis DSM 19908 = JCM 15040</name>
    <dbReference type="NCBI Taxonomy" id="1423780"/>
    <lineage>
        <taxon>Bacteria</taxon>
        <taxon>Bacillati</taxon>
        <taxon>Bacillota</taxon>
        <taxon>Bacilli</taxon>
        <taxon>Lactobacillales</taxon>
        <taxon>Lactobacillaceae</taxon>
        <taxon>Lentilactobacillus</taxon>
    </lineage>
</organism>
<keyword evidence="5" id="KW-1185">Reference proteome</keyword>